<sequence>MSTIIIQRLDGTKYDLDALGFRVKQFNIPLNNYSYAYQQIGKYGSTRTDSYEQYLAIPLILTITAEDINDYNLQLFELRRILRSDEDFYVINTIMPYMRWKCRAEAVTPTQNGNFWRSSDVTINLDCADGYAESVATTLTPMNFSSDAWGFGQNIPDKDISFEFSSNDFVFHNLGLIPLTADERPAKIIFNGDAPNGFTITNKTTGQSFKLTRGVNRSDTVIINGIMPLVNGEQAYKDSNHGYLDFAIGENQIHIDGASNFDVKFDTRFYY</sequence>
<reference evidence="2 3" key="1">
    <citation type="submission" date="2014-09" db="EMBL/GenBank/DDBJ databases">
        <title>Lactobacillus mucosae CRL573 Genome Sequencing.</title>
        <authorList>
            <person name="Bleckwedel J."/>
            <person name="Teran L.C."/>
            <person name="Bonacina J."/>
            <person name="Saavedra L."/>
            <person name="Mozzi F.B."/>
            <person name="Raya R.R."/>
        </authorList>
    </citation>
    <scope>NUCLEOTIDE SEQUENCE [LARGE SCALE GENOMIC DNA]</scope>
    <source>
        <strain evidence="2 3">CRL573</strain>
    </source>
</reference>
<evidence type="ECO:0000259" key="1">
    <source>
        <dbReference type="Pfam" id="PF05709"/>
    </source>
</evidence>
<accession>A0A099YD50</accession>
<name>A0A099YD50_LIMMU</name>
<comment type="caution">
    <text evidence="2">The sequence shown here is derived from an EMBL/GenBank/DDBJ whole genome shotgun (WGS) entry which is preliminary data.</text>
</comment>
<organism evidence="2 3">
    <name type="scientific">Limosilactobacillus mucosae</name>
    <name type="common">Lactobacillus mucosae</name>
    <dbReference type="NCBI Taxonomy" id="97478"/>
    <lineage>
        <taxon>Bacteria</taxon>
        <taxon>Bacillati</taxon>
        <taxon>Bacillota</taxon>
        <taxon>Bacilli</taxon>
        <taxon>Lactobacillales</taxon>
        <taxon>Lactobacillaceae</taxon>
        <taxon>Limosilactobacillus</taxon>
    </lineage>
</organism>
<protein>
    <recommendedName>
        <fullName evidence="1">Siphovirus-type tail component RIFT-related domain-containing protein</fullName>
    </recommendedName>
</protein>
<dbReference type="InterPro" id="IPR008841">
    <property type="entry name" value="Siphovirus-type_tail_N"/>
</dbReference>
<feature type="domain" description="Siphovirus-type tail component RIFT-related" evidence="1">
    <location>
        <begin position="10"/>
        <end position="127"/>
    </location>
</feature>
<dbReference type="Proteomes" id="UP000030001">
    <property type="component" value="Unassembled WGS sequence"/>
</dbReference>
<dbReference type="EMBL" id="JROC01000032">
    <property type="protein sequence ID" value="KGL66828.1"/>
    <property type="molecule type" value="Genomic_DNA"/>
</dbReference>
<evidence type="ECO:0000313" key="3">
    <source>
        <dbReference type="Proteomes" id="UP000030001"/>
    </source>
</evidence>
<dbReference type="Pfam" id="PF05709">
    <property type="entry name" value="Sipho_tail"/>
    <property type="match status" value="1"/>
</dbReference>
<proteinExistence type="predicted"/>
<gene>
    <name evidence="2" type="ORF">LX03_05865</name>
</gene>
<evidence type="ECO:0000313" key="2">
    <source>
        <dbReference type="EMBL" id="KGL66828.1"/>
    </source>
</evidence>
<dbReference type="AlphaFoldDB" id="A0A099YD50"/>